<organism evidence="4 5">
    <name type="scientific">Paraburkholderia acidisoli</name>
    <dbReference type="NCBI Taxonomy" id="2571748"/>
    <lineage>
        <taxon>Bacteria</taxon>
        <taxon>Pseudomonadati</taxon>
        <taxon>Pseudomonadota</taxon>
        <taxon>Betaproteobacteria</taxon>
        <taxon>Burkholderiales</taxon>
        <taxon>Burkholderiaceae</taxon>
        <taxon>Paraburkholderia</taxon>
    </lineage>
</organism>
<dbReference type="GO" id="GO:0016878">
    <property type="term" value="F:acid-thiol ligase activity"/>
    <property type="evidence" value="ECO:0007669"/>
    <property type="project" value="UniProtKB-ARBA"/>
</dbReference>
<dbReference type="Pfam" id="PF13193">
    <property type="entry name" value="AMP-binding_C"/>
    <property type="match status" value="1"/>
</dbReference>
<dbReference type="EMBL" id="CP046916">
    <property type="protein sequence ID" value="QGZ66719.1"/>
    <property type="molecule type" value="Genomic_DNA"/>
</dbReference>
<dbReference type="Proteomes" id="UP000433577">
    <property type="component" value="Chromosome 4"/>
</dbReference>
<dbReference type="InterPro" id="IPR000873">
    <property type="entry name" value="AMP-dep_synth/lig_dom"/>
</dbReference>
<evidence type="ECO:0000259" key="3">
    <source>
        <dbReference type="Pfam" id="PF13193"/>
    </source>
</evidence>
<gene>
    <name evidence="4" type="ORF">FAZ98_33785</name>
</gene>
<dbReference type="KEGG" id="pacs:FAZ98_33785"/>
<protein>
    <submittedName>
        <fullName evidence="4">AMP-binding protein</fullName>
    </submittedName>
</protein>
<reference evidence="4 5" key="1">
    <citation type="submission" date="2019-12" db="EMBL/GenBank/DDBJ databases">
        <title>Paraburkholderia acidiphila 7Q-K02 sp. nov and Paraburkholderia acidisoli DHF22 sp. nov., two strains isolated from forest soil.</title>
        <authorList>
            <person name="Gao Z."/>
            <person name="Qiu L."/>
        </authorList>
    </citation>
    <scope>NUCLEOTIDE SEQUENCE [LARGE SCALE GENOMIC DNA]</scope>
    <source>
        <strain evidence="4 5">DHF22</strain>
    </source>
</reference>
<dbReference type="Pfam" id="PF00501">
    <property type="entry name" value="AMP-binding"/>
    <property type="match status" value="1"/>
</dbReference>
<evidence type="ECO:0000256" key="1">
    <source>
        <dbReference type="SAM" id="MobiDB-lite"/>
    </source>
</evidence>
<dbReference type="PROSITE" id="PS00455">
    <property type="entry name" value="AMP_BINDING"/>
    <property type="match status" value="1"/>
</dbReference>
<dbReference type="PANTHER" id="PTHR43767:SF1">
    <property type="entry name" value="NONRIBOSOMAL PEPTIDE SYNTHASE PES1 (EUROFUNG)-RELATED"/>
    <property type="match status" value="1"/>
</dbReference>
<dbReference type="PANTHER" id="PTHR43767">
    <property type="entry name" value="LONG-CHAIN-FATTY-ACID--COA LIGASE"/>
    <property type="match status" value="1"/>
</dbReference>
<evidence type="ECO:0000313" key="4">
    <source>
        <dbReference type="EMBL" id="QGZ66719.1"/>
    </source>
</evidence>
<feature type="region of interest" description="Disordered" evidence="1">
    <location>
        <begin position="22"/>
        <end position="74"/>
    </location>
</feature>
<name>A0A7Z2GS60_9BURK</name>
<keyword evidence="5" id="KW-1185">Reference proteome</keyword>
<sequence length="690" mass="75618">MAGGAHHEGQRELRGRLCEARDRSDRGAVRHAHGEPSGRLGHEVAGGAIHAFAEGRDGSRRQQPGGARADLRDHHRRVQECTAVEVAERRRGRTELRNLRAVSVSAFGRHARGRVRVLRHERAHAQRSRAPRTSLRSGERFRALDLHRHENVALVSGPAHATRIRSMSQSTVHFSADDNIPKLLRDCAAGNPGHVFCRSGDTSLTYAELNARVNRLANGLARAGVRAHTRVAVMLSHHVDHALAYFALCKLGAVQVPVNVHLKGAALEHVLTDSEPAFALADDVFAPALEPAAARVAGLRTIWRSAEGGGEFAQWRDEPNEAEPAFAAHDTDLRAILYTSGTSGPAKGVLMSDRMVRAAALGSSWIGSITPGSVLHFWDPIYHVFGSEVLVMALMQPITLAFVPRFSASGFWDEVARYGATHLHFVGGVLQLLLKQPPSPRDREHTVRIAWGGGAPVEVWQAFEQRFGIPVREGYGMTETSSFSVVNLDGPIGSIGKAVDYFDVEIVGDDDVPLPHGSVGEIRVKAREPGTITEGYFRNPEKTRETLRNGWLYTGDLGRADAQGYLYFLGRKKDSVRRRGENISAWEVENVANGHPDVEESALIGVTNEFADEDLKLFVKLRPGADAFTPEAFVAWCEANMAKFQVPRFIAIVDEFPKTPTQRIQKPSLSKRIDDCWDALAASAAVPTSR</sequence>
<feature type="domain" description="AMP-binding enzyme C-terminal" evidence="3">
    <location>
        <begin position="587"/>
        <end position="661"/>
    </location>
</feature>
<dbReference type="SUPFAM" id="SSF56801">
    <property type="entry name" value="Acetyl-CoA synthetase-like"/>
    <property type="match status" value="1"/>
</dbReference>
<accession>A0A7Z2GS60</accession>
<evidence type="ECO:0000259" key="2">
    <source>
        <dbReference type="Pfam" id="PF00501"/>
    </source>
</evidence>
<feature type="domain" description="AMP-dependent synthetase/ligase" evidence="2">
    <location>
        <begin position="185"/>
        <end position="537"/>
    </location>
</feature>
<evidence type="ECO:0000313" key="5">
    <source>
        <dbReference type="Proteomes" id="UP000433577"/>
    </source>
</evidence>
<dbReference type="Gene3D" id="3.40.50.12780">
    <property type="entry name" value="N-terminal domain of ligase-like"/>
    <property type="match status" value="1"/>
</dbReference>
<dbReference type="Gene3D" id="3.30.300.30">
    <property type="match status" value="1"/>
</dbReference>
<proteinExistence type="predicted"/>
<dbReference type="InterPro" id="IPR020845">
    <property type="entry name" value="AMP-binding_CS"/>
</dbReference>
<dbReference type="InterPro" id="IPR045851">
    <property type="entry name" value="AMP-bd_C_sf"/>
</dbReference>
<dbReference type="InterPro" id="IPR050237">
    <property type="entry name" value="ATP-dep_AMP-bd_enzyme"/>
</dbReference>
<feature type="compositionally biased region" description="Basic and acidic residues" evidence="1">
    <location>
        <begin position="22"/>
        <end position="42"/>
    </location>
</feature>
<dbReference type="InterPro" id="IPR042099">
    <property type="entry name" value="ANL_N_sf"/>
</dbReference>
<dbReference type="InterPro" id="IPR025110">
    <property type="entry name" value="AMP-bd_C"/>
</dbReference>
<dbReference type="AlphaFoldDB" id="A0A7Z2GS60"/>